<keyword evidence="5" id="KW-1185">Reference proteome</keyword>
<dbReference type="EMBL" id="CP147251">
    <property type="protein sequence ID" value="WYJ77534.1"/>
    <property type="molecule type" value="Genomic_DNA"/>
</dbReference>
<dbReference type="PANTHER" id="PTHR30466:SF11">
    <property type="entry name" value="FLAVIN-DEPENDENT MONOOXYGENASE, REDUCTASE SUBUNIT HSAB"/>
    <property type="match status" value="1"/>
</dbReference>
<dbReference type="Proteomes" id="UP000664701">
    <property type="component" value="Chromosome"/>
</dbReference>
<protein>
    <recommendedName>
        <fullName evidence="3">Flavin reductase like domain-containing protein</fullName>
    </recommendedName>
</protein>
<evidence type="ECO:0000313" key="5">
    <source>
        <dbReference type="Proteomes" id="UP000664701"/>
    </source>
</evidence>
<dbReference type="RefSeq" id="WP_207940345.1">
    <property type="nucleotide sequence ID" value="NZ_CP147251.1"/>
</dbReference>
<gene>
    <name evidence="4" type="ORF">DOK78_002172</name>
</gene>
<dbReference type="Gene3D" id="2.30.110.10">
    <property type="entry name" value="Electron Transport, Fmn-binding Protein, Chain A"/>
    <property type="match status" value="1"/>
</dbReference>
<dbReference type="InterPro" id="IPR002563">
    <property type="entry name" value="Flavin_Rdtase-like_dom"/>
</dbReference>
<evidence type="ECO:0000259" key="3">
    <source>
        <dbReference type="SMART" id="SM00903"/>
    </source>
</evidence>
<evidence type="ECO:0000256" key="1">
    <source>
        <dbReference type="ARBA" id="ARBA00008898"/>
    </source>
</evidence>
<keyword evidence="2" id="KW-0560">Oxidoreductase</keyword>
<proteinExistence type="inferred from homology"/>
<dbReference type="PANTHER" id="PTHR30466">
    <property type="entry name" value="FLAVIN REDUCTASE"/>
    <property type="match status" value="1"/>
</dbReference>
<evidence type="ECO:0000256" key="2">
    <source>
        <dbReference type="ARBA" id="ARBA00023002"/>
    </source>
</evidence>
<organism evidence="4 5">
    <name type="scientific">Candidatus Enterococcus lowellii</name>
    <dbReference type="NCBI Taxonomy" id="2230877"/>
    <lineage>
        <taxon>Bacteria</taxon>
        <taxon>Bacillati</taxon>
        <taxon>Bacillota</taxon>
        <taxon>Bacilli</taxon>
        <taxon>Lactobacillales</taxon>
        <taxon>Enterococcaceae</taxon>
        <taxon>Enterococcus</taxon>
    </lineage>
</organism>
<dbReference type="InterPro" id="IPR050268">
    <property type="entry name" value="NADH-dep_flavin_reductase"/>
</dbReference>
<accession>A0ABZ2SP22</accession>
<sequence>MTVHSFKEVMANYPTGVTVVTTFDGKNEPIGLTVNSFASVSVDPLLVLWSIGKESSNYKTFQEVDRFTINILAHHQKEIALLFANREQTEVRFQKCDWYQSEHQVPVLENVAAALQCKLYKRIDAGDHLVLIGEVIDITHEDVLPLLYHQRKMGEFPTSF</sequence>
<feature type="domain" description="Flavin reductase like" evidence="3">
    <location>
        <begin position="10"/>
        <end position="155"/>
    </location>
</feature>
<dbReference type="SMART" id="SM00903">
    <property type="entry name" value="Flavin_Reduct"/>
    <property type="match status" value="1"/>
</dbReference>
<evidence type="ECO:0000313" key="4">
    <source>
        <dbReference type="EMBL" id="WYJ77534.1"/>
    </source>
</evidence>
<dbReference type="SUPFAM" id="SSF50475">
    <property type="entry name" value="FMN-binding split barrel"/>
    <property type="match status" value="1"/>
</dbReference>
<reference evidence="4 5" key="1">
    <citation type="submission" date="2024-03" db="EMBL/GenBank/DDBJ databases">
        <title>The Genome Sequence of Enterococcus sp. DIV2402.</title>
        <authorList>
            <consortium name="The Broad Institute Genomics Platform"/>
            <consortium name="The Broad Institute Microbial Omics Core"/>
            <consortium name="The Broad Institute Genomic Center for Infectious Diseases"/>
            <person name="Earl A."/>
            <person name="Manson A."/>
            <person name="Gilmore M."/>
            <person name="Schwartman J."/>
            <person name="Shea T."/>
            <person name="Abouelleil A."/>
            <person name="Cao P."/>
            <person name="Chapman S."/>
            <person name="Cusick C."/>
            <person name="Young S."/>
            <person name="Neafsey D."/>
            <person name="Nusbaum C."/>
            <person name="Birren B."/>
        </authorList>
    </citation>
    <scope>NUCLEOTIDE SEQUENCE [LARGE SCALE GENOMIC DNA]</scope>
    <source>
        <strain evidence="4 5">DIV2402</strain>
    </source>
</reference>
<name>A0ABZ2SP22_9ENTE</name>
<dbReference type="InterPro" id="IPR012349">
    <property type="entry name" value="Split_barrel_FMN-bd"/>
</dbReference>
<comment type="similarity">
    <text evidence="1">Belongs to the non-flavoprotein flavin reductase family.</text>
</comment>
<dbReference type="Pfam" id="PF01613">
    <property type="entry name" value="Flavin_Reduct"/>
    <property type="match status" value="1"/>
</dbReference>